<dbReference type="AlphaFoldDB" id="A0A6J4MZM4"/>
<organism evidence="1">
    <name type="scientific">uncultured Nocardioides sp</name>
    <dbReference type="NCBI Taxonomy" id="198441"/>
    <lineage>
        <taxon>Bacteria</taxon>
        <taxon>Bacillati</taxon>
        <taxon>Actinomycetota</taxon>
        <taxon>Actinomycetes</taxon>
        <taxon>Propionibacteriales</taxon>
        <taxon>Nocardioidaceae</taxon>
        <taxon>Nocardioides</taxon>
        <taxon>environmental samples</taxon>
    </lineage>
</organism>
<name>A0A6J4MZM4_9ACTN</name>
<gene>
    <name evidence="1" type="ORF">AVDCRST_MAG32-940</name>
</gene>
<evidence type="ECO:0000313" key="1">
    <source>
        <dbReference type="EMBL" id="CAA9373576.1"/>
    </source>
</evidence>
<dbReference type="EMBL" id="CADCUM010000040">
    <property type="protein sequence ID" value="CAA9373576.1"/>
    <property type="molecule type" value="Genomic_DNA"/>
</dbReference>
<accession>A0A6J4MZM4</accession>
<sequence>MGGPELAALCDTQHRATDTCRGRRPHPEPSGRSARWLLRARIRANPFAW</sequence>
<proteinExistence type="predicted"/>
<reference evidence="1" key="1">
    <citation type="submission" date="2020-02" db="EMBL/GenBank/DDBJ databases">
        <authorList>
            <person name="Meier V. D."/>
        </authorList>
    </citation>
    <scope>NUCLEOTIDE SEQUENCE</scope>
    <source>
        <strain evidence="1">AVDCRST_MAG32</strain>
    </source>
</reference>
<protein>
    <submittedName>
        <fullName evidence="1">Uncharacterized protein</fullName>
    </submittedName>
</protein>